<reference evidence="6 7" key="1">
    <citation type="submission" date="2020-09" db="EMBL/GenBank/DDBJ databases">
        <title>Roseomonas.</title>
        <authorList>
            <person name="Zhu W."/>
        </authorList>
    </citation>
    <scope>NUCLEOTIDE SEQUENCE [LARGE SCALE GENOMIC DNA]</scope>
    <source>
        <strain evidence="6 7">573</strain>
    </source>
</reference>
<comment type="caution">
    <text evidence="6">The sequence shown here is derived from an EMBL/GenBank/DDBJ whole genome shotgun (WGS) entry which is preliminary data.</text>
</comment>
<organism evidence="6 7">
    <name type="scientific">Roseomonas haemaphysalidis</name>
    <dbReference type="NCBI Taxonomy" id="2768162"/>
    <lineage>
        <taxon>Bacteria</taxon>
        <taxon>Pseudomonadati</taxon>
        <taxon>Pseudomonadota</taxon>
        <taxon>Alphaproteobacteria</taxon>
        <taxon>Acetobacterales</taxon>
        <taxon>Roseomonadaceae</taxon>
        <taxon>Roseomonas</taxon>
    </lineage>
</organism>
<proteinExistence type="inferred from homology"/>
<evidence type="ECO:0000259" key="5">
    <source>
        <dbReference type="Pfam" id="PF00149"/>
    </source>
</evidence>
<gene>
    <name evidence="6" type="ORF">IAI61_01230</name>
</gene>
<dbReference type="InterPro" id="IPR050884">
    <property type="entry name" value="CNP_phosphodiesterase-III"/>
</dbReference>
<evidence type="ECO:0000313" key="7">
    <source>
        <dbReference type="Proteomes" id="UP001518989"/>
    </source>
</evidence>
<keyword evidence="2" id="KW-0378">Hydrolase</keyword>
<dbReference type="SUPFAM" id="SSF56300">
    <property type="entry name" value="Metallo-dependent phosphatases"/>
    <property type="match status" value="1"/>
</dbReference>
<keyword evidence="3" id="KW-0408">Iron</keyword>
<dbReference type="PANTHER" id="PTHR42988">
    <property type="entry name" value="PHOSPHOHYDROLASE"/>
    <property type="match status" value="1"/>
</dbReference>
<accession>A0ABS3KJJ5</accession>
<dbReference type="EMBL" id="JACTNG010000001">
    <property type="protein sequence ID" value="MBO1077635.1"/>
    <property type="molecule type" value="Genomic_DNA"/>
</dbReference>
<dbReference type="Proteomes" id="UP001518989">
    <property type="component" value="Unassembled WGS sequence"/>
</dbReference>
<sequence>MRVLDHISDLHFNRIDPIAADALLMRLNDDPAHLVVVSGDLTMRARNREYRAAAAFLAKLKAPVICVPGNHDITAFYPWERFLHPFGRWHHHISRETEPLWRDEELAVIGLNTVIRGGLHFAWEGGRVGRQGLEHLLERLDALPNNLFRIVVAHHPFLAPEERPDTPLAKHAAPALERLSKAGVRLILSGHLHRDYVRLHRGAAGERAGLLRRPRQDLLVVQAGSAISTRLRGDPNAYNRIVIDKNVAHIEPRRWNGATWVAAPAPAWPQQRVGEPAPDSPEG</sequence>
<feature type="domain" description="Calcineurin-like phosphoesterase" evidence="5">
    <location>
        <begin position="5"/>
        <end position="194"/>
    </location>
</feature>
<dbReference type="Pfam" id="PF00149">
    <property type="entry name" value="Metallophos"/>
    <property type="match status" value="1"/>
</dbReference>
<dbReference type="RefSeq" id="WP_207415051.1">
    <property type="nucleotide sequence ID" value="NZ_CP061177.1"/>
</dbReference>
<evidence type="ECO:0000256" key="1">
    <source>
        <dbReference type="ARBA" id="ARBA00022723"/>
    </source>
</evidence>
<name>A0ABS3KJJ5_9PROT</name>
<evidence type="ECO:0000256" key="2">
    <source>
        <dbReference type="ARBA" id="ARBA00022801"/>
    </source>
</evidence>
<keyword evidence="7" id="KW-1185">Reference proteome</keyword>
<dbReference type="InterPro" id="IPR029052">
    <property type="entry name" value="Metallo-depent_PP-like"/>
</dbReference>
<evidence type="ECO:0000256" key="4">
    <source>
        <dbReference type="ARBA" id="ARBA00025742"/>
    </source>
</evidence>
<evidence type="ECO:0000313" key="6">
    <source>
        <dbReference type="EMBL" id="MBO1077635.1"/>
    </source>
</evidence>
<keyword evidence="1" id="KW-0479">Metal-binding</keyword>
<protein>
    <submittedName>
        <fullName evidence="6">Metallophosphoesterase</fullName>
    </submittedName>
</protein>
<evidence type="ECO:0000256" key="3">
    <source>
        <dbReference type="ARBA" id="ARBA00023004"/>
    </source>
</evidence>
<comment type="similarity">
    <text evidence="4">Belongs to the cyclic nucleotide phosphodiesterase class-III family.</text>
</comment>
<dbReference type="PANTHER" id="PTHR42988:SF2">
    <property type="entry name" value="CYCLIC NUCLEOTIDE PHOSPHODIESTERASE CBUA0032-RELATED"/>
    <property type="match status" value="1"/>
</dbReference>
<dbReference type="InterPro" id="IPR004843">
    <property type="entry name" value="Calcineurin-like_PHP"/>
</dbReference>
<dbReference type="Gene3D" id="3.60.21.10">
    <property type="match status" value="1"/>
</dbReference>